<keyword evidence="8 9" id="KW-0472">Membrane</keyword>
<evidence type="ECO:0000313" key="13">
    <source>
        <dbReference type="Proteomes" id="UP001286174"/>
    </source>
</evidence>
<dbReference type="Gene3D" id="1.20.1560.10">
    <property type="entry name" value="ABC transporter type 1, transmembrane domain"/>
    <property type="match status" value="1"/>
</dbReference>
<dbReference type="CDD" id="cd03254">
    <property type="entry name" value="ABCC_Glucan_exporter_like"/>
    <property type="match status" value="1"/>
</dbReference>
<dbReference type="PROSITE" id="PS00211">
    <property type="entry name" value="ABC_TRANSPORTER_1"/>
    <property type="match status" value="1"/>
</dbReference>
<dbReference type="PROSITE" id="PS50929">
    <property type="entry name" value="ABC_TM1F"/>
    <property type="match status" value="1"/>
</dbReference>
<dbReference type="Gene3D" id="3.40.50.300">
    <property type="entry name" value="P-loop containing nucleotide triphosphate hydrolases"/>
    <property type="match status" value="1"/>
</dbReference>
<evidence type="ECO:0000256" key="8">
    <source>
        <dbReference type="ARBA" id="ARBA00023136"/>
    </source>
</evidence>
<evidence type="ECO:0000256" key="3">
    <source>
        <dbReference type="ARBA" id="ARBA00022475"/>
    </source>
</evidence>
<protein>
    <submittedName>
        <fullName evidence="12">ABC transporter ATP-binding protein/permease</fullName>
    </submittedName>
</protein>
<dbReference type="EMBL" id="JALBUR010000013">
    <property type="protein sequence ID" value="MDX8419729.1"/>
    <property type="molecule type" value="Genomic_DNA"/>
</dbReference>
<dbReference type="InterPro" id="IPR003593">
    <property type="entry name" value="AAA+_ATPase"/>
</dbReference>
<dbReference type="AlphaFoldDB" id="A0AB35U8J4"/>
<dbReference type="PANTHER" id="PTHR43394:SF1">
    <property type="entry name" value="ATP-BINDING CASSETTE SUB-FAMILY B MEMBER 10, MITOCHONDRIAL"/>
    <property type="match status" value="1"/>
</dbReference>
<dbReference type="InterPro" id="IPR039421">
    <property type="entry name" value="Type_1_exporter"/>
</dbReference>
<dbReference type="FunFam" id="1.20.1560.10:FF:000011">
    <property type="entry name" value="Multidrug ABC transporter ATP-binding protein"/>
    <property type="match status" value="1"/>
</dbReference>
<feature type="domain" description="ABC transmembrane type-1" evidence="11">
    <location>
        <begin position="45"/>
        <end position="337"/>
    </location>
</feature>
<dbReference type="FunFam" id="3.40.50.300:FF:000287">
    <property type="entry name" value="Multidrug ABC transporter ATP-binding protein"/>
    <property type="match status" value="1"/>
</dbReference>
<keyword evidence="4 9" id="KW-0812">Transmembrane</keyword>
<feature type="domain" description="ABC transporter" evidence="10">
    <location>
        <begin position="377"/>
        <end position="611"/>
    </location>
</feature>
<proteinExistence type="predicted"/>
<dbReference type="Pfam" id="PF00664">
    <property type="entry name" value="ABC_membrane"/>
    <property type="match status" value="1"/>
</dbReference>
<dbReference type="PROSITE" id="PS50893">
    <property type="entry name" value="ABC_TRANSPORTER_2"/>
    <property type="match status" value="1"/>
</dbReference>
<evidence type="ECO:0000256" key="7">
    <source>
        <dbReference type="ARBA" id="ARBA00022989"/>
    </source>
</evidence>
<dbReference type="GO" id="GO:0005886">
    <property type="term" value="C:plasma membrane"/>
    <property type="evidence" value="ECO:0007669"/>
    <property type="project" value="UniProtKB-SubCell"/>
</dbReference>
<gene>
    <name evidence="12" type="ORF">MOZ60_06435</name>
</gene>
<dbReference type="Pfam" id="PF00005">
    <property type="entry name" value="ABC_tran"/>
    <property type="match status" value="1"/>
</dbReference>
<dbReference type="InterPro" id="IPR027417">
    <property type="entry name" value="P-loop_NTPase"/>
</dbReference>
<evidence type="ECO:0000259" key="11">
    <source>
        <dbReference type="PROSITE" id="PS50929"/>
    </source>
</evidence>
<keyword evidence="5" id="KW-0547">Nucleotide-binding</keyword>
<dbReference type="GO" id="GO:0015421">
    <property type="term" value="F:ABC-type oligopeptide transporter activity"/>
    <property type="evidence" value="ECO:0007669"/>
    <property type="project" value="TreeGrafter"/>
</dbReference>
<dbReference type="InterPro" id="IPR011527">
    <property type="entry name" value="ABC1_TM_dom"/>
</dbReference>
<dbReference type="SUPFAM" id="SSF90123">
    <property type="entry name" value="ABC transporter transmembrane region"/>
    <property type="match status" value="1"/>
</dbReference>
<comment type="subcellular location">
    <subcellularLocation>
        <location evidence="1">Cell membrane</location>
        <topology evidence="1">Multi-pass membrane protein</topology>
    </subcellularLocation>
</comment>
<evidence type="ECO:0000313" key="12">
    <source>
        <dbReference type="EMBL" id="MDX8419729.1"/>
    </source>
</evidence>
<name>A0AB35U8J4_9FIRM</name>
<feature type="transmembrane region" description="Helical" evidence="9">
    <location>
        <begin position="196"/>
        <end position="213"/>
    </location>
</feature>
<dbReference type="GO" id="GO:0005524">
    <property type="term" value="F:ATP binding"/>
    <property type="evidence" value="ECO:0007669"/>
    <property type="project" value="UniProtKB-KW"/>
</dbReference>
<reference evidence="12 13" key="1">
    <citation type="submission" date="2022-03" db="EMBL/GenBank/DDBJ databases">
        <title>Novel taxa within the pig intestine.</title>
        <authorList>
            <person name="Wylensek D."/>
            <person name="Bishof K."/>
            <person name="Afrizal A."/>
            <person name="Clavel T."/>
        </authorList>
    </citation>
    <scope>NUCLEOTIDE SEQUENCE [LARGE SCALE GENOMIC DNA]</scope>
    <source>
        <strain evidence="12 13">CLA-KB-P133</strain>
    </source>
</reference>
<dbReference type="PANTHER" id="PTHR43394">
    <property type="entry name" value="ATP-DEPENDENT PERMEASE MDL1, MITOCHONDRIAL"/>
    <property type="match status" value="1"/>
</dbReference>
<dbReference type="GO" id="GO:0016887">
    <property type="term" value="F:ATP hydrolysis activity"/>
    <property type="evidence" value="ECO:0007669"/>
    <property type="project" value="InterPro"/>
</dbReference>
<dbReference type="RefSeq" id="WP_370596051.1">
    <property type="nucleotide sequence ID" value="NZ_JALBUR010000013.1"/>
</dbReference>
<comment type="caution">
    <text evidence="12">The sequence shown here is derived from an EMBL/GenBank/DDBJ whole genome shotgun (WGS) entry which is preliminary data.</text>
</comment>
<feature type="transmembrane region" description="Helical" evidence="9">
    <location>
        <begin position="40"/>
        <end position="60"/>
    </location>
</feature>
<evidence type="ECO:0000256" key="5">
    <source>
        <dbReference type="ARBA" id="ARBA00022741"/>
    </source>
</evidence>
<keyword evidence="6 12" id="KW-0067">ATP-binding</keyword>
<evidence type="ECO:0000256" key="9">
    <source>
        <dbReference type="SAM" id="Phobius"/>
    </source>
</evidence>
<dbReference type="InterPro" id="IPR003439">
    <property type="entry name" value="ABC_transporter-like_ATP-bd"/>
</dbReference>
<dbReference type="CDD" id="cd18547">
    <property type="entry name" value="ABC_6TM_Tm288_like"/>
    <property type="match status" value="1"/>
</dbReference>
<dbReference type="InterPro" id="IPR017871">
    <property type="entry name" value="ABC_transporter-like_CS"/>
</dbReference>
<keyword evidence="3" id="KW-1003">Cell membrane</keyword>
<dbReference type="Proteomes" id="UP001286174">
    <property type="component" value="Unassembled WGS sequence"/>
</dbReference>
<keyword evidence="2" id="KW-0813">Transport</keyword>
<organism evidence="12 13">
    <name type="scientific">Grylomicrobium aquisgranensis</name>
    <dbReference type="NCBI Taxonomy" id="2926318"/>
    <lineage>
        <taxon>Bacteria</taxon>
        <taxon>Bacillati</taxon>
        <taxon>Bacillota</taxon>
        <taxon>Erysipelotrichia</taxon>
        <taxon>Erysipelotrichales</taxon>
        <taxon>Erysipelotrichaceae</taxon>
        <taxon>Grylomicrobium</taxon>
    </lineage>
</organism>
<evidence type="ECO:0000256" key="1">
    <source>
        <dbReference type="ARBA" id="ARBA00004651"/>
    </source>
</evidence>
<evidence type="ECO:0000259" key="10">
    <source>
        <dbReference type="PROSITE" id="PS50893"/>
    </source>
</evidence>
<dbReference type="SUPFAM" id="SSF52540">
    <property type="entry name" value="P-loop containing nucleoside triphosphate hydrolases"/>
    <property type="match status" value="1"/>
</dbReference>
<dbReference type="SMART" id="SM00382">
    <property type="entry name" value="AAA"/>
    <property type="match status" value="1"/>
</dbReference>
<sequence>MSERKNRPMMHGHHGPMGPGEKAKNFKGTMGRLLKYLRPFWMMMLLCILFSVISTVFTIIGPKILGNATTKLAEGIMAKYAGKGSIDFSAIFIILRNLTIIYLVSLLFSYLQGWIMAGISQKVTYNLRQEISRKINRLPLKYFDHQTHGEVLSRMTNDVDTVSQSLTQSLQQILSSLVTVIGILIMMFTISVPMTIMALAVVPLSGIAAALTVRKSQKYFTAQQNMLGEVNGHIEEMYGGHLVMKAFNGEEESIEKFDRLNTGLYQSSWKAQFVSGILQPVTSFIGNLGYVGVCVLGGWLAIHNGMAIGDIQAFIQYVRSFNQPITQTAQMMNILQSTAAAAERVFEFLDEKEEEPDTADPVSIRDDQGRLQIRGDVDFDHVSFGYDPDKIIIHDFNAHIKAGSQIAIVGPTGAGKTTIVKLLMRFYDLNSGDIRIDGIDTTRMTRQDLRSCFGMVLQDAWLHSGTIMENIRYGKMDASDDEVIKAADEAYVDHFIRTLEDGYQTVIDESSTNISQGQKQLLTIARAFLSNPRILILDEATSSVDTRTEILIQKGMENLMKGRTSFVIAHRLSTIRNADMILCMDHGDIVETGTHEELLAKNGFYAKLYNSQFQDIS</sequence>
<dbReference type="InterPro" id="IPR036640">
    <property type="entry name" value="ABC1_TM_sf"/>
</dbReference>
<feature type="transmembrane region" description="Helical" evidence="9">
    <location>
        <begin position="173"/>
        <end position="190"/>
    </location>
</feature>
<accession>A0AB35U8J4</accession>
<evidence type="ECO:0000256" key="6">
    <source>
        <dbReference type="ARBA" id="ARBA00022840"/>
    </source>
</evidence>
<keyword evidence="7 9" id="KW-1133">Transmembrane helix</keyword>
<evidence type="ECO:0000256" key="2">
    <source>
        <dbReference type="ARBA" id="ARBA00022448"/>
    </source>
</evidence>
<feature type="transmembrane region" description="Helical" evidence="9">
    <location>
        <begin position="88"/>
        <end position="111"/>
    </location>
</feature>
<evidence type="ECO:0000256" key="4">
    <source>
        <dbReference type="ARBA" id="ARBA00022692"/>
    </source>
</evidence>
<keyword evidence="13" id="KW-1185">Reference proteome</keyword>